<dbReference type="AlphaFoldDB" id="A0A1H8EG23"/>
<dbReference type="STRING" id="551995.SAMN05192574_102704"/>
<sequence>MRLVYKSLVVFAAPLLLLACSSKNKNKDQAQSQIAAKPLDTAALLAYNPKNADKKIDAVMQELHRTRGFNGNVLVAKKGKIVYEKAIGWADYLHRDSLKIGSQFELASVTKTMTSTAILQLMERGKLKLDDDVKKFFPDFPYDGVTIRLLLTHRSGMMNYVYFVDDIYRKNHLNQRKGLTNAEAMKMIADNKPTRFNEPNKRFLYNNSNFMVLGSIIEKVSGMSYAQFMQENVFKPASMAHTHVYSKAVYDKIPVDVVGHDRGQWRYSVVQNFLDGPVGDKGIYSTVGDLFLFDRALRAGLLLKPATLDSAYVPRNPMVHGHFSYGYGWRTFTAPGQEVIYHTGWWHGFRHIYLRDMKNDITVVLLTNLANGSLLKLDDLFNTVGMPVVRKSAYNGNGDTSDD</sequence>
<dbReference type="InterPro" id="IPR012338">
    <property type="entry name" value="Beta-lactam/transpept-like"/>
</dbReference>
<dbReference type="EMBL" id="FOCL01000002">
    <property type="protein sequence ID" value="SEN18531.1"/>
    <property type="molecule type" value="Genomic_DNA"/>
</dbReference>
<evidence type="ECO:0000259" key="1">
    <source>
        <dbReference type="Pfam" id="PF00144"/>
    </source>
</evidence>
<dbReference type="Pfam" id="PF00144">
    <property type="entry name" value="Beta-lactamase"/>
    <property type="match status" value="1"/>
</dbReference>
<dbReference type="OrthoDB" id="9793489at2"/>
<organism evidence="2 3">
    <name type="scientific">Mucilaginibacter gossypiicola</name>
    <dbReference type="NCBI Taxonomy" id="551995"/>
    <lineage>
        <taxon>Bacteria</taxon>
        <taxon>Pseudomonadati</taxon>
        <taxon>Bacteroidota</taxon>
        <taxon>Sphingobacteriia</taxon>
        <taxon>Sphingobacteriales</taxon>
        <taxon>Sphingobacteriaceae</taxon>
        <taxon>Mucilaginibacter</taxon>
    </lineage>
</organism>
<dbReference type="PANTHER" id="PTHR46825">
    <property type="entry name" value="D-ALANYL-D-ALANINE-CARBOXYPEPTIDASE/ENDOPEPTIDASE AMPH"/>
    <property type="match status" value="1"/>
</dbReference>
<dbReference type="Proteomes" id="UP000198942">
    <property type="component" value="Unassembled WGS sequence"/>
</dbReference>
<reference evidence="3" key="1">
    <citation type="submission" date="2016-10" db="EMBL/GenBank/DDBJ databases">
        <authorList>
            <person name="Varghese N."/>
            <person name="Submissions S."/>
        </authorList>
    </citation>
    <scope>NUCLEOTIDE SEQUENCE [LARGE SCALE GENOMIC DNA]</scope>
    <source>
        <strain evidence="3">Gh-48</strain>
    </source>
</reference>
<dbReference type="InterPro" id="IPR050491">
    <property type="entry name" value="AmpC-like"/>
</dbReference>
<gene>
    <name evidence="2" type="ORF">SAMN05192574_102704</name>
</gene>
<keyword evidence="3" id="KW-1185">Reference proteome</keyword>
<name>A0A1H8EG23_9SPHI</name>
<feature type="domain" description="Beta-lactamase-related" evidence="1">
    <location>
        <begin position="57"/>
        <end position="372"/>
    </location>
</feature>
<dbReference type="SUPFAM" id="SSF56601">
    <property type="entry name" value="beta-lactamase/transpeptidase-like"/>
    <property type="match status" value="1"/>
</dbReference>
<proteinExistence type="predicted"/>
<protein>
    <submittedName>
        <fullName evidence="2">CubicO group peptidase, beta-lactamase class C family</fullName>
    </submittedName>
</protein>
<dbReference type="PANTHER" id="PTHR46825:SF9">
    <property type="entry name" value="BETA-LACTAMASE-RELATED DOMAIN-CONTAINING PROTEIN"/>
    <property type="match status" value="1"/>
</dbReference>
<dbReference type="Gene3D" id="3.40.710.10">
    <property type="entry name" value="DD-peptidase/beta-lactamase superfamily"/>
    <property type="match status" value="1"/>
</dbReference>
<evidence type="ECO:0000313" key="3">
    <source>
        <dbReference type="Proteomes" id="UP000198942"/>
    </source>
</evidence>
<dbReference type="PROSITE" id="PS51257">
    <property type="entry name" value="PROKAR_LIPOPROTEIN"/>
    <property type="match status" value="1"/>
</dbReference>
<evidence type="ECO:0000313" key="2">
    <source>
        <dbReference type="EMBL" id="SEN18531.1"/>
    </source>
</evidence>
<dbReference type="InterPro" id="IPR001466">
    <property type="entry name" value="Beta-lactam-related"/>
</dbReference>
<accession>A0A1H8EG23</accession>
<dbReference type="RefSeq" id="WP_091210056.1">
    <property type="nucleotide sequence ID" value="NZ_FOCL01000002.1"/>
</dbReference>